<feature type="chain" id="PRO_5039231205" evidence="10">
    <location>
        <begin position="20"/>
        <end position="321"/>
    </location>
</feature>
<evidence type="ECO:0000256" key="10">
    <source>
        <dbReference type="SAM" id="SignalP"/>
    </source>
</evidence>
<sequence length="321" mass="35246">MKPLTAVLAVCLLATAAVPQHPSAPSRVSVGRPGADDCPPAQARLRPGEGRDPERNELTPAQAAKVERELAKLLGGLRGRHRSNPPTRVTVPVNFHVLHSGPAGNLTDEQIDRQIRALDSSYDGTLGGEDTRFDFVLREVTRTDEPRWYADPTRHEADFKKRLRKGGPGTLNLYSADLGDQVLGWATFPWLYKSTPAMDGVVVHTKSLPGGTIPGFDRGFTATHEVGHWLGLYHTFQNGCRDPGDRVPDTSPENLPTDGCPLHKDTCPGGDADPIHNFMDYSHDHCMSEFTQGQGDRMHDVWTAYRVDRGPAPRAVVQESR</sequence>
<feature type="domain" description="Peptidase M43 pregnancy-associated plasma-A" evidence="11">
    <location>
        <begin position="220"/>
        <end position="301"/>
    </location>
</feature>
<keyword evidence="7" id="KW-0482">Metalloprotease</keyword>
<reference evidence="12 13" key="1">
    <citation type="submission" date="2018-08" db="EMBL/GenBank/DDBJ databases">
        <title>Sequencing the genomes of 1000 actinobacteria strains.</title>
        <authorList>
            <person name="Klenk H.-P."/>
        </authorList>
    </citation>
    <scope>NUCLEOTIDE SEQUENCE [LARGE SCALE GENOMIC DNA]</scope>
    <source>
        <strain evidence="12 13">DSM 43927</strain>
    </source>
</reference>
<dbReference type="CDD" id="cd04275">
    <property type="entry name" value="ZnMc_pappalysin_like"/>
    <property type="match status" value="1"/>
</dbReference>
<name>A0A3D9T304_9ACTN</name>
<evidence type="ECO:0000256" key="5">
    <source>
        <dbReference type="ARBA" id="ARBA00022801"/>
    </source>
</evidence>
<feature type="signal peptide" evidence="10">
    <location>
        <begin position="1"/>
        <end position="19"/>
    </location>
</feature>
<comment type="caution">
    <text evidence="12">The sequence shown here is derived from an EMBL/GenBank/DDBJ whole genome shotgun (WGS) entry which is preliminary data.</text>
</comment>
<evidence type="ECO:0000256" key="8">
    <source>
        <dbReference type="ARBA" id="ARBA00023157"/>
    </source>
</evidence>
<evidence type="ECO:0000256" key="9">
    <source>
        <dbReference type="SAM" id="MobiDB-lite"/>
    </source>
</evidence>
<evidence type="ECO:0000256" key="2">
    <source>
        <dbReference type="ARBA" id="ARBA00022670"/>
    </source>
</evidence>
<evidence type="ECO:0000256" key="4">
    <source>
        <dbReference type="ARBA" id="ARBA00022729"/>
    </source>
</evidence>
<dbReference type="InterPro" id="IPR008754">
    <property type="entry name" value="Peptidase_M43"/>
</dbReference>
<protein>
    <submittedName>
        <fullName evidence="12">Pregnancy-associated plasma protein-A</fullName>
    </submittedName>
</protein>
<dbReference type="GO" id="GO:0046872">
    <property type="term" value="F:metal ion binding"/>
    <property type="evidence" value="ECO:0007669"/>
    <property type="project" value="UniProtKB-KW"/>
</dbReference>
<proteinExistence type="inferred from homology"/>
<dbReference type="AlphaFoldDB" id="A0A3D9T304"/>
<comment type="similarity">
    <text evidence="1">Belongs to the peptidase M43B family.</text>
</comment>
<keyword evidence="6" id="KW-0862">Zinc</keyword>
<organism evidence="12 13">
    <name type="scientific">Thermomonospora umbrina</name>
    <dbReference type="NCBI Taxonomy" id="111806"/>
    <lineage>
        <taxon>Bacteria</taxon>
        <taxon>Bacillati</taxon>
        <taxon>Actinomycetota</taxon>
        <taxon>Actinomycetes</taxon>
        <taxon>Streptosporangiales</taxon>
        <taxon>Thermomonosporaceae</taxon>
        <taxon>Thermomonospora</taxon>
    </lineage>
</organism>
<evidence type="ECO:0000256" key="3">
    <source>
        <dbReference type="ARBA" id="ARBA00022723"/>
    </source>
</evidence>
<keyword evidence="2" id="KW-0645">Protease</keyword>
<keyword evidence="5" id="KW-0378">Hydrolase</keyword>
<dbReference type="Proteomes" id="UP000256661">
    <property type="component" value="Unassembled WGS sequence"/>
</dbReference>
<evidence type="ECO:0000313" key="13">
    <source>
        <dbReference type="Proteomes" id="UP000256661"/>
    </source>
</evidence>
<dbReference type="RefSeq" id="WP_116023689.1">
    <property type="nucleotide sequence ID" value="NZ_QTTT01000001.1"/>
</dbReference>
<dbReference type="InterPro" id="IPR024079">
    <property type="entry name" value="MetalloPept_cat_dom_sf"/>
</dbReference>
<gene>
    <name evidence="12" type="ORF">DFJ69_3685</name>
</gene>
<feature type="region of interest" description="Disordered" evidence="9">
    <location>
        <begin position="21"/>
        <end position="57"/>
    </location>
</feature>
<dbReference type="EMBL" id="QTTT01000001">
    <property type="protein sequence ID" value="REE98201.1"/>
    <property type="molecule type" value="Genomic_DNA"/>
</dbReference>
<dbReference type="GO" id="GO:0008237">
    <property type="term" value="F:metallopeptidase activity"/>
    <property type="evidence" value="ECO:0007669"/>
    <property type="project" value="UniProtKB-KW"/>
</dbReference>
<keyword evidence="13" id="KW-1185">Reference proteome</keyword>
<keyword evidence="3" id="KW-0479">Metal-binding</keyword>
<evidence type="ECO:0000259" key="11">
    <source>
        <dbReference type="Pfam" id="PF05572"/>
    </source>
</evidence>
<dbReference type="GO" id="GO:0006508">
    <property type="term" value="P:proteolysis"/>
    <property type="evidence" value="ECO:0007669"/>
    <property type="project" value="UniProtKB-KW"/>
</dbReference>
<keyword evidence="8" id="KW-1015">Disulfide bond</keyword>
<dbReference type="PANTHER" id="PTHR47466:SF1">
    <property type="entry name" value="METALLOPROTEASE MEP1 (AFU_ORTHOLOGUE AFUA_1G07730)-RELATED"/>
    <property type="match status" value="1"/>
</dbReference>
<dbReference type="SUPFAM" id="SSF55486">
    <property type="entry name" value="Metalloproteases ('zincins'), catalytic domain"/>
    <property type="match status" value="1"/>
</dbReference>
<dbReference type="OrthoDB" id="6278496at2"/>
<keyword evidence="4 10" id="KW-0732">Signal</keyword>
<evidence type="ECO:0000256" key="6">
    <source>
        <dbReference type="ARBA" id="ARBA00022833"/>
    </source>
</evidence>
<evidence type="ECO:0000313" key="12">
    <source>
        <dbReference type="EMBL" id="REE98201.1"/>
    </source>
</evidence>
<dbReference type="PANTHER" id="PTHR47466">
    <property type="match status" value="1"/>
</dbReference>
<dbReference type="Gene3D" id="3.40.390.10">
    <property type="entry name" value="Collagenase (Catalytic Domain)"/>
    <property type="match status" value="1"/>
</dbReference>
<evidence type="ECO:0000256" key="1">
    <source>
        <dbReference type="ARBA" id="ARBA00008721"/>
    </source>
</evidence>
<evidence type="ECO:0000256" key="7">
    <source>
        <dbReference type="ARBA" id="ARBA00023049"/>
    </source>
</evidence>
<feature type="compositionally biased region" description="Basic and acidic residues" evidence="9">
    <location>
        <begin position="46"/>
        <end position="57"/>
    </location>
</feature>
<dbReference type="Pfam" id="PF05572">
    <property type="entry name" value="Peptidase_M43"/>
    <property type="match status" value="1"/>
</dbReference>
<accession>A0A3D9T304</accession>